<protein>
    <recommendedName>
        <fullName evidence="2">Protein kinase domain-containing protein</fullName>
    </recommendedName>
</protein>
<dbReference type="InterPro" id="IPR011009">
    <property type="entry name" value="Kinase-like_dom_sf"/>
</dbReference>
<dbReference type="Pfam" id="PF07714">
    <property type="entry name" value="PK_Tyr_Ser-Thr"/>
    <property type="match status" value="1"/>
</dbReference>
<dbReference type="InParanoid" id="B5Y4X7"/>
<dbReference type="InterPro" id="IPR001245">
    <property type="entry name" value="Ser-Thr/Tyr_kinase_cat_dom"/>
</dbReference>
<feature type="compositionally biased region" description="Low complexity" evidence="1">
    <location>
        <begin position="1"/>
        <end position="15"/>
    </location>
</feature>
<dbReference type="GO" id="GO:0005524">
    <property type="term" value="F:ATP binding"/>
    <property type="evidence" value="ECO:0007669"/>
    <property type="project" value="InterPro"/>
</dbReference>
<dbReference type="Gene3D" id="3.30.200.20">
    <property type="entry name" value="Phosphorylase Kinase, domain 1"/>
    <property type="match status" value="1"/>
</dbReference>
<dbReference type="Proteomes" id="UP000000759">
    <property type="component" value="Chromosome 3"/>
</dbReference>
<reference evidence="3 4" key="1">
    <citation type="journal article" date="2008" name="Nature">
        <title>The Phaeodactylum genome reveals the evolutionary history of diatom genomes.</title>
        <authorList>
            <person name="Bowler C."/>
            <person name="Allen A.E."/>
            <person name="Badger J.H."/>
            <person name="Grimwood J."/>
            <person name="Jabbari K."/>
            <person name="Kuo A."/>
            <person name="Maheswari U."/>
            <person name="Martens C."/>
            <person name="Maumus F."/>
            <person name="Otillar R.P."/>
            <person name="Rayko E."/>
            <person name="Salamov A."/>
            <person name="Vandepoele K."/>
            <person name="Beszteri B."/>
            <person name="Gruber A."/>
            <person name="Heijde M."/>
            <person name="Katinka M."/>
            <person name="Mock T."/>
            <person name="Valentin K."/>
            <person name="Verret F."/>
            <person name="Berges J.A."/>
            <person name="Brownlee C."/>
            <person name="Cadoret J.P."/>
            <person name="Chiovitti A."/>
            <person name="Choi C.J."/>
            <person name="Coesel S."/>
            <person name="De Martino A."/>
            <person name="Detter J.C."/>
            <person name="Durkin C."/>
            <person name="Falciatore A."/>
            <person name="Fournet J."/>
            <person name="Haruta M."/>
            <person name="Huysman M.J."/>
            <person name="Jenkins B.D."/>
            <person name="Jiroutova K."/>
            <person name="Jorgensen R.E."/>
            <person name="Joubert Y."/>
            <person name="Kaplan A."/>
            <person name="Kroger N."/>
            <person name="Kroth P.G."/>
            <person name="La Roche J."/>
            <person name="Lindquist E."/>
            <person name="Lommer M."/>
            <person name="Martin-Jezequel V."/>
            <person name="Lopez P.J."/>
            <person name="Lucas S."/>
            <person name="Mangogna M."/>
            <person name="McGinnis K."/>
            <person name="Medlin L.K."/>
            <person name="Montsant A."/>
            <person name="Oudot-Le Secq M.P."/>
            <person name="Napoli C."/>
            <person name="Obornik M."/>
            <person name="Parker M.S."/>
            <person name="Petit J.L."/>
            <person name="Porcel B.M."/>
            <person name="Poulsen N."/>
            <person name="Robison M."/>
            <person name="Rychlewski L."/>
            <person name="Rynearson T.A."/>
            <person name="Schmutz J."/>
            <person name="Shapiro H."/>
            <person name="Siaut M."/>
            <person name="Stanley M."/>
            <person name="Sussman M.R."/>
            <person name="Taylor A.R."/>
            <person name="Vardi A."/>
            <person name="von Dassow P."/>
            <person name="Vyverman W."/>
            <person name="Willis A."/>
            <person name="Wyrwicz L.S."/>
            <person name="Rokhsar D.S."/>
            <person name="Weissenbach J."/>
            <person name="Armbrust E.V."/>
            <person name="Green B.R."/>
            <person name="Van de Peer Y."/>
            <person name="Grigoriev I.V."/>
        </authorList>
    </citation>
    <scope>NUCLEOTIDE SEQUENCE [LARGE SCALE GENOMIC DNA]</scope>
    <source>
        <strain evidence="3 4">CCAP 1055/1</strain>
    </source>
</reference>
<dbReference type="Gene3D" id="1.10.510.10">
    <property type="entry name" value="Transferase(Phosphotransferase) domain 1"/>
    <property type="match status" value="1"/>
</dbReference>
<dbReference type="STRING" id="556484.B5Y4X7"/>
<dbReference type="KEGG" id="pti:PHATR_43968"/>
<dbReference type="SUPFAM" id="SSF56112">
    <property type="entry name" value="Protein kinase-like (PK-like)"/>
    <property type="match status" value="1"/>
</dbReference>
<dbReference type="GO" id="GO:0004674">
    <property type="term" value="F:protein serine/threonine kinase activity"/>
    <property type="evidence" value="ECO:0007669"/>
    <property type="project" value="TreeGrafter"/>
</dbReference>
<dbReference type="eggNOG" id="KOG0192">
    <property type="taxonomic scope" value="Eukaryota"/>
</dbReference>
<proteinExistence type="predicted"/>
<dbReference type="PANTHER" id="PTHR44329">
    <property type="entry name" value="SERINE/THREONINE-PROTEIN KINASE TNNI3K-RELATED"/>
    <property type="match status" value="1"/>
</dbReference>
<evidence type="ECO:0000259" key="2">
    <source>
        <dbReference type="PROSITE" id="PS50011"/>
    </source>
</evidence>
<organism evidence="3 4">
    <name type="scientific">Phaeodactylum tricornutum (strain CCAP 1055/1)</name>
    <dbReference type="NCBI Taxonomy" id="556484"/>
    <lineage>
        <taxon>Eukaryota</taxon>
        <taxon>Sar</taxon>
        <taxon>Stramenopiles</taxon>
        <taxon>Ochrophyta</taxon>
        <taxon>Bacillariophyta</taxon>
        <taxon>Bacillariophyceae</taxon>
        <taxon>Bacillariophycidae</taxon>
        <taxon>Naviculales</taxon>
        <taxon>Phaeodactylaceae</taxon>
        <taxon>Phaeodactylum</taxon>
    </lineage>
</organism>
<accession>B5Y4X7</accession>
<dbReference type="SMART" id="SM00220">
    <property type="entry name" value="S_TKc"/>
    <property type="match status" value="1"/>
</dbReference>
<evidence type="ECO:0000313" key="4">
    <source>
        <dbReference type="Proteomes" id="UP000000759"/>
    </source>
</evidence>
<gene>
    <name evidence="3" type="ORF">PHATR_43968</name>
</gene>
<dbReference type="EMBL" id="CP001142">
    <property type="protein sequence ID" value="ACI65843.1"/>
    <property type="molecule type" value="Genomic_DNA"/>
</dbReference>
<dbReference type="InterPro" id="IPR000719">
    <property type="entry name" value="Prot_kinase_dom"/>
</dbReference>
<dbReference type="AlphaFoldDB" id="B5Y4X7"/>
<evidence type="ECO:0000256" key="1">
    <source>
        <dbReference type="SAM" id="MobiDB-lite"/>
    </source>
</evidence>
<keyword evidence="4" id="KW-1185">Reference proteome</keyword>
<feature type="region of interest" description="Disordered" evidence="1">
    <location>
        <begin position="1"/>
        <end position="53"/>
    </location>
</feature>
<dbReference type="GeneID" id="7204385"/>
<name>B5Y4X7_PHATC</name>
<dbReference type="PROSITE" id="PS50011">
    <property type="entry name" value="PROTEIN_KINASE_DOM"/>
    <property type="match status" value="1"/>
</dbReference>
<reference evidence="4" key="2">
    <citation type="submission" date="2008-08" db="EMBL/GenBank/DDBJ databases">
        <authorList>
            <consortium name="Diatom Consortium"/>
            <person name="Grigoriev I."/>
            <person name="Grimwood J."/>
            <person name="Kuo A."/>
            <person name="Otillar R.P."/>
            <person name="Salamov A."/>
            <person name="Detter J.C."/>
            <person name="Lindquist E."/>
            <person name="Shapiro H."/>
            <person name="Lucas S."/>
            <person name="Glavina del Rio T."/>
            <person name="Pitluck S."/>
            <person name="Rokhsar D."/>
            <person name="Bowler C."/>
        </authorList>
    </citation>
    <scope>GENOME REANNOTATION</scope>
    <source>
        <strain evidence="4">CCAP 1055/1</strain>
    </source>
</reference>
<dbReference type="InterPro" id="IPR051681">
    <property type="entry name" value="Ser/Thr_Kinases-Pseudokinases"/>
</dbReference>
<dbReference type="RefSeq" id="XP_002186373.1">
    <property type="nucleotide sequence ID" value="XM_002186337.1"/>
</dbReference>
<dbReference type="OMA" id="WIHTAVF"/>
<feature type="compositionally biased region" description="Polar residues" evidence="1">
    <location>
        <begin position="31"/>
        <end position="53"/>
    </location>
</feature>
<dbReference type="OrthoDB" id="192267at2759"/>
<feature type="domain" description="Protein kinase" evidence="2">
    <location>
        <begin position="377"/>
        <end position="656"/>
    </location>
</feature>
<dbReference type="PANTHER" id="PTHR44329:SF289">
    <property type="entry name" value="SERINE_THREONINE-PROTEIN KINASE VIK"/>
    <property type="match status" value="1"/>
</dbReference>
<sequence>MASLPHHQQQQPPLHALRENGGSGSEGGLATRQNGIPTEIRSTGSQSSNSRNPIEFQTQQYYPQRPTAQPMSTPWTLGSTDGSYATTLTLMQQQQGQMDESTVPLSSPNDTGIAPGLGPLPKGKAEGGAAIASSGAAAVDHNAALQILAAQKSLYETRLFRQPSASVEAVLAASCEVMGFDISEMWLRTGIKTHQLTNSHLRPTALEDSVRNDLVDVYYGDKSAERTHRLSPALCKRAKEANDVVWVTAHTPHGAEALRCSISNVRTAVAVPVCHEASNTNITIIFFSIRRIVVRPTAVEFLVHMSLAAGGASVNSLAEDGLIDREALSRKDDNEKIVKSMSRSEHVPRKEDIAIRHQRVERYSITGAPLDLQWRQLHNVEYLTDGGNSWIHTAVFQGKPVVVKTLKPECQDVVLAINEIEGELAVHSRLYHTNIVALIGAGTTSKGVRFVVLERLDGGTLTQMLGYDTRIRDRRRRFWRRKQFSYVDVLRVARSIADAMSYCHQEAIPGCMVLHRDLKPDNIGFTLDGTVKIIDFGLAKIVENASVDSDDIYTMSGETGSLRYMAPEVADALPYNAAADVYSFGIILWEMNATKKPFEGLNRELFYERVVHGGERPSLNRKWPSQLTSLISECWDADMHNRPRFKEIVGRLDALLAKEKGGPASAKKKLLPKITGMIDRHSTWF</sequence>
<dbReference type="PaxDb" id="2850-Phatr43968"/>
<evidence type="ECO:0000313" key="3">
    <source>
        <dbReference type="EMBL" id="ACI65843.1"/>
    </source>
</evidence>
<dbReference type="HOGENOM" id="CLU_401996_0_0_1"/>